<dbReference type="OrthoDB" id="9779699at2"/>
<accession>A0A7I7XWU4</accession>
<dbReference type="EMBL" id="AP022612">
    <property type="protein sequence ID" value="BBZ33717.1"/>
    <property type="molecule type" value="Genomic_DNA"/>
</dbReference>
<dbReference type="InterPro" id="IPR012469">
    <property type="entry name" value="DUF1688"/>
</dbReference>
<evidence type="ECO:0000313" key="1">
    <source>
        <dbReference type="EMBL" id="BBZ33717.1"/>
    </source>
</evidence>
<sequence>MTVTRDLDSLAVQHLRTTTAIRERADWLLERARRGDSRWFEVDDDGLERAADEVAAETRRRHPGLDIPYHSRWRHFEAGGVDRKALLDNGLAAQTPTRRAQALMDLTVVSVLLDAGAGASWRYREADTGGIFSRSEGLGVASWHAFTAGVFSSDPADPLRCDAAGLRALTAARLAEAFQVTPDNPLVGLDGRVALLHRLGAVLAQRTDVFGHLGRPGGLVDSFGAELAAHDLLSSVLRLMSDIWRAQNMIGHYPLGDCWHHDAVPGVGSSRGWMPLHKLSQWLTYSLLEPFEWAGRTVHGLDDLTGLAEYRNGGLFLDTAALRLRDPDFGTRVWSPADELVVEWRALTIALLDGLAPLVRQRLGINAEQMPLARVLEGGTWWAGRRLAAQLRDGLPPLTVNSDGTVF</sequence>
<dbReference type="PANTHER" id="PTHR31687:SF3">
    <property type="entry name" value="PROTEIN URG3"/>
    <property type="match status" value="1"/>
</dbReference>
<dbReference type="RefSeq" id="WP_085151071.1">
    <property type="nucleotide sequence ID" value="NZ_AP022612.1"/>
</dbReference>
<evidence type="ECO:0000313" key="2">
    <source>
        <dbReference type="Proteomes" id="UP000466931"/>
    </source>
</evidence>
<keyword evidence="2" id="KW-1185">Reference proteome</keyword>
<proteinExistence type="predicted"/>
<reference evidence="1" key="1">
    <citation type="journal article" date="2019" name="Emerg. Microbes Infect.">
        <title>Comprehensive subspecies identification of 175 nontuberculous mycobacteria species based on 7547 genomic profiles.</title>
        <authorList>
            <person name="Matsumoto Y."/>
            <person name="Kinjo T."/>
            <person name="Motooka D."/>
            <person name="Nabeya D."/>
            <person name="Jung N."/>
            <person name="Uechi K."/>
            <person name="Horii T."/>
            <person name="Iida T."/>
            <person name="Fujita J."/>
            <person name="Nakamura S."/>
        </authorList>
    </citation>
    <scope>NUCLEOTIDE SEQUENCE [LARGE SCALE GENOMIC DNA]</scope>
    <source>
        <strain evidence="1">JCM 13671</strain>
    </source>
</reference>
<dbReference type="AlphaFoldDB" id="A0A7I7XWU4"/>
<reference evidence="1" key="2">
    <citation type="submission" date="2020-02" db="EMBL/GenBank/DDBJ databases">
        <authorList>
            <person name="Matsumoto Y."/>
            <person name="Motooka D."/>
            <person name="Nakamura S."/>
        </authorList>
    </citation>
    <scope>NUCLEOTIDE SEQUENCE</scope>
    <source>
        <strain evidence="1">JCM 13671</strain>
    </source>
</reference>
<gene>
    <name evidence="1" type="ORF">MCNF_23220</name>
</gene>
<name>A0A7I7XWU4_9MYCO</name>
<dbReference type="Proteomes" id="UP000466931">
    <property type="component" value="Chromosome"/>
</dbReference>
<dbReference type="Pfam" id="PF07958">
    <property type="entry name" value="DUF1688"/>
    <property type="match status" value="1"/>
</dbReference>
<dbReference type="PANTHER" id="PTHR31687">
    <property type="match status" value="1"/>
</dbReference>
<organism evidence="1 2">
    <name type="scientific">Mycolicibacterium confluentis</name>
    <dbReference type="NCBI Taxonomy" id="28047"/>
    <lineage>
        <taxon>Bacteria</taxon>
        <taxon>Bacillati</taxon>
        <taxon>Actinomycetota</taxon>
        <taxon>Actinomycetes</taxon>
        <taxon>Mycobacteriales</taxon>
        <taxon>Mycobacteriaceae</taxon>
        <taxon>Mycolicibacterium</taxon>
    </lineage>
</organism>
<protein>
    <submittedName>
        <fullName evidence="1">Uncharacterized protein</fullName>
    </submittedName>
</protein>